<sequence>MAEPLVVIEDVGVKIGNRWLLRHVSLRVHPGEILSVIGPNGAGKTTLVKAVLGLVPVAEGRIRRPPSEHIGYVPQRLSLDPVLPLSVFRLATLPRTVPRARVVAALTETGVAGLIDAPVAGLSGGEFQRVLLARALLRDPALLVLDEPVQGVDYAGEAALYDLIARVRAERGCAVLMISHDLHVVMAATDTVACLNGTVCCSGPPHAVADLPAFQALFGPRAGSLALYAHHHHPLSGQDPS</sequence>
<keyword evidence="9" id="KW-0472">Membrane</keyword>
<evidence type="ECO:0000313" key="11">
    <source>
        <dbReference type="EMBL" id="CCG07814.1"/>
    </source>
</evidence>
<dbReference type="KEGG" id="rpm:RSPPHO_01188"/>
<dbReference type="Gene3D" id="3.40.50.300">
    <property type="entry name" value="P-loop containing nucleotide triphosphate hydrolases"/>
    <property type="match status" value="1"/>
</dbReference>
<dbReference type="PATRIC" id="fig|1150469.3.peg.1347"/>
<dbReference type="OrthoDB" id="9780942at2"/>
<dbReference type="InterPro" id="IPR050153">
    <property type="entry name" value="Metal_Ion_Import_ABC"/>
</dbReference>
<gene>
    <name evidence="11" type="primary">znuC</name>
    <name evidence="11" type="ORF">RSPPHO_01188</name>
</gene>
<accession>H6SSD5</accession>
<evidence type="ECO:0000256" key="2">
    <source>
        <dbReference type="ARBA" id="ARBA00022475"/>
    </source>
</evidence>
<dbReference type="GO" id="GO:0016887">
    <property type="term" value="F:ATP hydrolysis activity"/>
    <property type="evidence" value="ECO:0007669"/>
    <property type="project" value="InterPro"/>
</dbReference>
<keyword evidence="3" id="KW-0547">Nucleotide-binding</keyword>
<dbReference type="RefSeq" id="WP_014414453.1">
    <property type="nucleotide sequence ID" value="NC_017059.1"/>
</dbReference>
<dbReference type="GO" id="GO:0005524">
    <property type="term" value="F:ATP binding"/>
    <property type="evidence" value="ECO:0007669"/>
    <property type="project" value="UniProtKB-KW"/>
</dbReference>
<feature type="domain" description="ABC transporter" evidence="10">
    <location>
        <begin position="6"/>
        <end position="221"/>
    </location>
</feature>
<reference evidence="11 12" key="1">
    <citation type="submission" date="2012-02" db="EMBL/GenBank/DDBJ databases">
        <title>Shotgun genome sequence of Phaeospirillum photometricum DSM 122.</title>
        <authorList>
            <person name="Duquesne K."/>
            <person name="Sturgis J."/>
        </authorList>
    </citation>
    <scope>NUCLEOTIDE SEQUENCE [LARGE SCALE GENOMIC DNA]</scope>
    <source>
        <strain evidence="12">DSM122</strain>
    </source>
</reference>
<dbReference type="EMBL" id="HE663493">
    <property type="protein sequence ID" value="CCG07814.1"/>
    <property type="molecule type" value="Genomic_DNA"/>
</dbReference>
<dbReference type="SMART" id="SM00382">
    <property type="entry name" value="AAA"/>
    <property type="match status" value="1"/>
</dbReference>
<dbReference type="PANTHER" id="PTHR42734:SF9">
    <property type="entry name" value="ZINC IMPORT ATP-BINDING PROTEIN ZNUC"/>
    <property type="match status" value="1"/>
</dbReference>
<dbReference type="Pfam" id="PF00005">
    <property type="entry name" value="ABC_tran"/>
    <property type="match status" value="1"/>
</dbReference>
<dbReference type="GO" id="GO:0006829">
    <property type="term" value="P:zinc ion transport"/>
    <property type="evidence" value="ECO:0007669"/>
    <property type="project" value="UniProtKB-KW"/>
</dbReference>
<dbReference type="PROSITE" id="PS00211">
    <property type="entry name" value="ABC_TRANSPORTER_1"/>
    <property type="match status" value="1"/>
</dbReference>
<keyword evidence="8" id="KW-0406">Ion transport</keyword>
<evidence type="ECO:0000256" key="3">
    <source>
        <dbReference type="ARBA" id="ARBA00022741"/>
    </source>
</evidence>
<keyword evidence="12" id="KW-1185">Reference proteome</keyword>
<keyword evidence="7" id="KW-1278">Translocase</keyword>
<dbReference type="GO" id="GO:0010043">
    <property type="term" value="P:response to zinc ion"/>
    <property type="evidence" value="ECO:0007669"/>
    <property type="project" value="TreeGrafter"/>
</dbReference>
<proteinExistence type="predicted"/>
<dbReference type="Proteomes" id="UP000033220">
    <property type="component" value="Chromosome DSM 122"/>
</dbReference>
<evidence type="ECO:0000256" key="1">
    <source>
        <dbReference type="ARBA" id="ARBA00022448"/>
    </source>
</evidence>
<evidence type="ECO:0000259" key="10">
    <source>
        <dbReference type="PROSITE" id="PS50893"/>
    </source>
</evidence>
<dbReference type="InterPro" id="IPR003439">
    <property type="entry name" value="ABC_transporter-like_ATP-bd"/>
</dbReference>
<keyword evidence="2" id="KW-1003">Cell membrane</keyword>
<evidence type="ECO:0000256" key="9">
    <source>
        <dbReference type="ARBA" id="ARBA00023136"/>
    </source>
</evidence>
<dbReference type="STRING" id="1150469.RSPPHO_01188"/>
<evidence type="ECO:0000256" key="6">
    <source>
        <dbReference type="ARBA" id="ARBA00022906"/>
    </source>
</evidence>
<keyword evidence="1" id="KW-0813">Transport</keyword>
<dbReference type="PROSITE" id="PS50893">
    <property type="entry name" value="ABC_TRANSPORTER_2"/>
    <property type="match status" value="1"/>
</dbReference>
<protein>
    <submittedName>
        <fullName evidence="11">High-affinity zinc uptake system ATP-binding protein ZnuC</fullName>
    </submittedName>
</protein>
<evidence type="ECO:0000313" key="12">
    <source>
        <dbReference type="Proteomes" id="UP000033220"/>
    </source>
</evidence>
<keyword evidence="4" id="KW-0862">Zinc</keyword>
<dbReference type="HOGENOM" id="CLU_000604_1_11_5"/>
<dbReference type="PANTHER" id="PTHR42734">
    <property type="entry name" value="METAL TRANSPORT SYSTEM ATP-BINDING PROTEIN TM_0124-RELATED"/>
    <property type="match status" value="1"/>
</dbReference>
<evidence type="ECO:0000256" key="8">
    <source>
        <dbReference type="ARBA" id="ARBA00023065"/>
    </source>
</evidence>
<dbReference type="eggNOG" id="COG1121">
    <property type="taxonomic scope" value="Bacteria"/>
</dbReference>
<name>H6SSD5_PARPM</name>
<dbReference type="InterPro" id="IPR017871">
    <property type="entry name" value="ABC_transporter-like_CS"/>
</dbReference>
<keyword evidence="5 11" id="KW-0067">ATP-binding</keyword>
<keyword evidence="6" id="KW-0864">Zinc transport</keyword>
<dbReference type="InterPro" id="IPR027417">
    <property type="entry name" value="P-loop_NTPase"/>
</dbReference>
<evidence type="ECO:0000256" key="7">
    <source>
        <dbReference type="ARBA" id="ARBA00022967"/>
    </source>
</evidence>
<dbReference type="InterPro" id="IPR003593">
    <property type="entry name" value="AAA+_ATPase"/>
</dbReference>
<dbReference type="SUPFAM" id="SSF52540">
    <property type="entry name" value="P-loop containing nucleoside triphosphate hydrolases"/>
    <property type="match status" value="1"/>
</dbReference>
<evidence type="ECO:0000256" key="4">
    <source>
        <dbReference type="ARBA" id="ARBA00022833"/>
    </source>
</evidence>
<organism evidence="11 12">
    <name type="scientific">Pararhodospirillum photometricum DSM 122</name>
    <dbReference type="NCBI Taxonomy" id="1150469"/>
    <lineage>
        <taxon>Bacteria</taxon>
        <taxon>Pseudomonadati</taxon>
        <taxon>Pseudomonadota</taxon>
        <taxon>Alphaproteobacteria</taxon>
        <taxon>Rhodospirillales</taxon>
        <taxon>Rhodospirillaceae</taxon>
        <taxon>Pararhodospirillum</taxon>
    </lineage>
</organism>
<dbReference type="AlphaFoldDB" id="H6SSD5"/>
<evidence type="ECO:0000256" key="5">
    <source>
        <dbReference type="ARBA" id="ARBA00022840"/>
    </source>
</evidence>